<sequence length="255" mass="28460">MNFTFFLFLISSVFAAAPAVNFKNPAAGYNNTKITSTINIHTGNVTGYYYANQGYFTTGDVGYFGFQPRGGIYLQHLTYSVFGSGPYSNHPNCGNGADGGDGVSCAAEYHFDFNKNYTFVQERIAHNEATGENTWQGSVINEETGDIFIVANYTTPAKYGLLKNEVYCFDEFYPYNSLGNTPPEEWYCTPPSSYVQYAPVLYDADGNKYPTTFETFAGDYNKEFDECAFAQNTPNIRITKLNDYAAFFENGFLTP</sequence>
<evidence type="ECO:0000313" key="1">
    <source>
        <dbReference type="EMBL" id="CAH6721566.1"/>
    </source>
</evidence>
<gene>
    <name evidence="1" type="ORF">CLIB1444_06S05094</name>
</gene>
<comment type="caution">
    <text evidence="1">The sequence shown here is derived from an EMBL/GenBank/DDBJ whole genome shotgun (WGS) entry which is preliminary data.</text>
</comment>
<evidence type="ECO:0000313" key="2">
    <source>
        <dbReference type="Proteomes" id="UP001152531"/>
    </source>
</evidence>
<name>A0ACA9Y9B3_9ASCO</name>
<reference evidence="1" key="1">
    <citation type="submission" date="2022-06" db="EMBL/GenBank/DDBJ databases">
        <authorList>
            <person name="Legras J.-L."/>
            <person name="Devillers H."/>
            <person name="Grondin C."/>
        </authorList>
    </citation>
    <scope>NUCLEOTIDE SEQUENCE</scope>
    <source>
        <strain evidence="1">CLIB 1444</strain>
    </source>
</reference>
<protein>
    <submittedName>
        <fullName evidence="1">Uncharacterized protein</fullName>
    </submittedName>
</protein>
<proteinExistence type="predicted"/>
<accession>A0ACA9Y9B3</accession>
<dbReference type="EMBL" id="CALSDN010000006">
    <property type="protein sequence ID" value="CAH6721566.1"/>
    <property type="molecule type" value="Genomic_DNA"/>
</dbReference>
<organism evidence="1 2">
    <name type="scientific">[Candida] jaroonii</name>
    <dbReference type="NCBI Taxonomy" id="467808"/>
    <lineage>
        <taxon>Eukaryota</taxon>
        <taxon>Fungi</taxon>
        <taxon>Dikarya</taxon>
        <taxon>Ascomycota</taxon>
        <taxon>Saccharomycotina</taxon>
        <taxon>Pichiomycetes</taxon>
        <taxon>Debaryomycetaceae</taxon>
        <taxon>Yamadazyma</taxon>
    </lineage>
</organism>
<keyword evidence="2" id="KW-1185">Reference proteome</keyword>
<dbReference type="Proteomes" id="UP001152531">
    <property type="component" value="Unassembled WGS sequence"/>
</dbReference>